<proteinExistence type="inferred from homology"/>
<evidence type="ECO:0000256" key="13">
    <source>
        <dbReference type="ARBA" id="ARBA00056350"/>
    </source>
</evidence>
<dbReference type="EMBL" id="NEVH01019960">
    <property type="protein sequence ID" value="PNF22275.1"/>
    <property type="molecule type" value="Genomic_DNA"/>
</dbReference>
<dbReference type="GO" id="GO:0046872">
    <property type="term" value="F:metal ion binding"/>
    <property type="evidence" value="ECO:0007669"/>
    <property type="project" value="UniProtKB-KW"/>
</dbReference>
<dbReference type="InterPro" id="IPR024607">
    <property type="entry name" value="Sulfatase_CS"/>
</dbReference>
<dbReference type="Gene3D" id="3.40.720.10">
    <property type="entry name" value="Alkaline Phosphatase, subunit A"/>
    <property type="match status" value="1"/>
</dbReference>
<dbReference type="AlphaFoldDB" id="A0A2J7Q121"/>
<evidence type="ECO:0000256" key="2">
    <source>
        <dbReference type="ARBA" id="ARBA00004371"/>
    </source>
</evidence>
<feature type="domain" description="Sulfatase N-terminal" evidence="18">
    <location>
        <begin position="35"/>
        <end position="396"/>
    </location>
</feature>
<organism evidence="19 20">
    <name type="scientific">Cryptotermes secundus</name>
    <dbReference type="NCBI Taxonomy" id="105785"/>
    <lineage>
        <taxon>Eukaryota</taxon>
        <taxon>Metazoa</taxon>
        <taxon>Ecdysozoa</taxon>
        <taxon>Arthropoda</taxon>
        <taxon>Hexapoda</taxon>
        <taxon>Insecta</taxon>
        <taxon>Pterygota</taxon>
        <taxon>Neoptera</taxon>
        <taxon>Polyneoptera</taxon>
        <taxon>Dictyoptera</taxon>
        <taxon>Blattodea</taxon>
        <taxon>Blattoidea</taxon>
        <taxon>Termitoidae</taxon>
        <taxon>Kalotermitidae</taxon>
        <taxon>Cryptotermitinae</taxon>
        <taxon>Cryptotermes</taxon>
    </lineage>
</organism>
<evidence type="ECO:0000256" key="10">
    <source>
        <dbReference type="ARBA" id="ARBA00023180"/>
    </source>
</evidence>
<dbReference type="InterPro" id="IPR035874">
    <property type="entry name" value="IDS"/>
</dbReference>
<comment type="catalytic activity">
    <reaction evidence="12">
        <text>Hydrolysis of the 2-sulfate groups of the L-iduronate 2-sulfate units of dermatan sulfate, heparan sulfate and heparin.</text>
        <dbReference type="EC" id="3.1.6.13"/>
    </reaction>
</comment>
<dbReference type="GO" id="GO:1901136">
    <property type="term" value="P:carbohydrate derivative catabolic process"/>
    <property type="evidence" value="ECO:0007669"/>
    <property type="project" value="UniProtKB-ARBA"/>
</dbReference>
<evidence type="ECO:0000313" key="19">
    <source>
        <dbReference type="EMBL" id="PNF22275.1"/>
    </source>
</evidence>
<name>A0A2J7Q121_9NEOP</name>
<dbReference type="PANTHER" id="PTHR45953">
    <property type="entry name" value="IDURONATE 2-SULFATASE"/>
    <property type="match status" value="1"/>
</dbReference>
<evidence type="ECO:0000256" key="1">
    <source>
        <dbReference type="ARBA" id="ARBA00001913"/>
    </source>
</evidence>
<evidence type="ECO:0000256" key="8">
    <source>
        <dbReference type="ARBA" id="ARBA00023145"/>
    </source>
</evidence>
<dbReference type="OrthoDB" id="96314at2759"/>
<dbReference type="InParanoid" id="A0A2J7Q121"/>
<gene>
    <name evidence="19" type="ORF">B7P43_G02924</name>
</gene>
<dbReference type="CDD" id="cd16030">
    <property type="entry name" value="iduronate-2-sulfatase"/>
    <property type="match status" value="1"/>
</dbReference>
<dbReference type="PANTHER" id="PTHR45953:SF1">
    <property type="entry name" value="IDURONATE 2-SULFATASE"/>
    <property type="match status" value="1"/>
</dbReference>
<accession>A0A2J7Q121</accession>
<keyword evidence="4" id="KW-0479">Metal-binding</keyword>
<evidence type="ECO:0000256" key="11">
    <source>
        <dbReference type="ARBA" id="ARBA00023228"/>
    </source>
</evidence>
<comment type="cofactor">
    <cofactor evidence="1">
        <name>Ca(2+)</name>
        <dbReference type="ChEBI" id="CHEBI:29108"/>
    </cofactor>
</comment>
<evidence type="ECO:0000256" key="15">
    <source>
        <dbReference type="ARBA" id="ARBA00066413"/>
    </source>
</evidence>
<evidence type="ECO:0000256" key="16">
    <source>
        <dbReference type="ARBA" id="ARBA00068336"/>
    </source>
</evidence>
<evidence type="ECO:0000256" key="5">
    <source>
        <dbReference type="ARBA" id="ARBA00022729"/>
    </source>
</evidence>
<comment type="function">
    <text evidence="13">Lysosomal enzyme involved in the degradation pathway of dermatan sulfate and heparan sulfate.</text>
</comment>
<keyword evidence="11" id="KW-0458">Lysosome</keyword>
<keyword evidence="5" id="KW-0732">Signal</keyword>
<keyword evidence="10" id="KW-0325">Glycoprotein</keyword>
<dbReference type="STRING" id="105785.A0A2J7Q121"/>
<keyword evidence="6" id="KW-0378">Hydrolase</keyword>
<evidence type="ECO:0000256" key="9">
    <source>
        <dbReference type="ARBA" id="ARBA00023157"/>
    </source>
</evidence>
<evidence type="ECO:0000256" key="3">
    <source>
        <dbReference type="ARBA" id="ARBA00008779"/>
    </source>
</evidence>
<dbReference type="SUPFAM" id="SSF53649">
    <property type="entry name" value="Alkaline phosphatase-like"/>
    <property type="match status" value="1"/>
</dbReference>
<keyword evidence="9" id="KW-1015">Disulfide bond</keyword>
<evidence type="ECO:0000256" key="6">
    <source>
        <dbReference type="ARBA" id="ARBA00022801"/>
    </source>
</evidence>
<dbReference type="PROSITE" id="PS00149">
    <property type="entry name" value="SULFATASE_2"/>
    <property type="match status" value="1"/>
</dbReference>
<sequence length="573" mass="65457">MLHCFDFRVMSSITEIILNTLYIFLSFSGIEAKDNIVFIIVDDLRPALGCYGDTMAHTPNIDALAESSIYFNNAYVQQALCAPSRNSFLTSRRPDTLHLYDFYSYWREVAGNFTTLPQYFKENGYHTKAIGKIFHPGISSNWSDDQPYSWSEAPYHPPTQHYKEASVCPQADGTFGRNLVCPVEVRFQPGHSLPDLQSLDEATKFLQAQSSATLSPFFLAVGFHKPHVPLKYPVKYRELHPLESIHLPSAHWRPSALPTVAWNPWTDLREREDVAALNVSFPFGPMPDDYARLVIQSYYAAVSYIDDLVGQLLSELRAVGLFNSTIVLLIGDHGWSMAEHGEWSKYSNFEVSVRVPFILHVPGLTDSIRFQRKEYLSSSALVELVDIFPTLVELTGLPVVPPLCPVNSSLVQLCTEGISIGPVVEDAVFRKVQGTEARNRHLEQKWKTGVFSQYPRPGLFPTLKPNSDKPRLKQIKVMGYSLRTSRHRYTEWVLFDRKNFKPDWKYVISRELYDHQVDPEENMNIADRSVMSETVRALSMQLRAGWRYSLPKDMLRRNYSSKYYNDGMLLQGG</sequence>
<protein>
    <recommendedName>
        <fullName evidence="16">Iduronate 2-sulfatase</fullName>
        <ecNumber evidence="15">3.1.6.13</ecNumber>
    </recommendedName>
    <alternativeName>
        <fullName evidence="17">Alpha-L-iduronate sulfate sulfatase</fullName>
    </alternativeName>
</protein>
<dbReference type="GO" id="GO:0004423">
    <property type="term" value="F:iduronate-2-sulfatase activity"/>
    <property type="evidence" value="ECO:0007669"/>
    <property type="project" value="UniProtKB-EC"/>
</dbReference>
<keyword evidence="8" id="KW-0865">Zymogen</keyword>
<dbReference type="Proteomes" id="UP000235965">
    <property type="component" value="Unassembled WGS sequence"/>
</dbReference>
<comment type="caution">
    <text evidence="19">The sequence shown here is derived from an EMBL/GenBank/DDBJ whole genome shotgun (WGS) entry which is preliminary data.</text>
</comment>
<dbReference type="GO" id="GO:0043202">
    <property type="term" value="C:lysosomal lumen"/>
    <property type="evidence" value="ECO:0007669"/>
    <property type="project" value="UniProtKB-ARBA"/>
</dbReference>
<evidence type="ECO:0000256" key="4">
    <source>
        <dbReference type="ARBA" id="ARBA00022723"/>
    </source>
</evidence>
<dbReference type="FunFam" id="3.40.720.10:FF:000027">
    <property type="entry name" value="iduronate 2-sulfatase"/>
    <property type="match status" value="1"/>
</dbReference>
<dbReference type="InterPro" id="IPR000917">
    <property type="entry name" value="Sulfatase_N"/>
</dbReference>
<dbReference type="EC" id="3.1.6.13" evidence="15"/>
<comment type="subcellular location">
    <subcellularLocation>
        <location evidence="2">Lysosome</location>
    </subcellularLocation>
</comment>
<comment type="similarity">
    <text evidence="3">Belongs to the sulfatase family.</text>
</comment>
<evidence type="ECO:0000256" key="12">
    <source>
        <dbReference type="ARBA" id="ARBA00050460"/>
    </source>
</evidence>
<evidence type="ECO:0000256" key="7">
    <source>
        <dbReference type="ARBA" id="ARBA00022837"/>
    </source>
</evidence>
<evidence type="ECO:0000256" key="14">
    <source>
        <dbReference type="ARBA" id="ARBA00062513"/>
    </source>
</evidence>
<evidence type="ECO:0000313" key="20">
    <source>
        <dbReference type="Proteomes" id="UP000235965"/>
    </source>
</evidence>
<evidence type="ECO:0000256" key="17">
    <source>
        <dbReference type="ARBA" id="ARBA00081076"/>
    </source>
</evidence>
<reference evidence="19 20" key="1">
    <citation type="submission" date="2017-12" db="EMBL/GenBank/DDBJ databases">
        <title>Hemimetabolous genomes reveal molecular basis of termite eusociality.</title>
        <authorList>
            <person name="Harrison M.C."/>
            <person name="Jongepier E."/>
            <person name="Robertson H.M."/>
            <person name="Arning N."/>
            <person name="Bitard-Feildel T."/>
            <person name="Chao H."/>
            <person name="Childers C.P."/>
            <person name="Dinh H."/>
            <person name="Doddapaneni H."/>
            <person name="Dugan S."/>
            <person name="Gowin J."/>
            <person name="Greiner C."/>
            <person name="Han Y."/>
            <person name="Hu H."/>
            <person name="Hughes D.S.T."/>
            <person name="Huylmans A.-K."/>
            <person name="Kemena C."/>
            <person name="Kremer L.P.M."/>
            <person name="Lee S.L."/>
            <person name="Lopez-Ezquerra A."/>
            <person name="Mallet L."/>
            <person name="Monroy-Kuhn J.M."/>
            <person name="Moser A."/>
            <person name="Murali S.C."/>
            <person name="Muzny D.M."/>
            <person name="Otani S."/>
            <person name="Piulachs M.-D."/>
            <person name="Poelchau M."/>
            <person name="Qu J."/>
            <person name="Schaub F."/>
            <person name="Wada-Katsumata A."/>
            <person name="Worley K.C."/>
            <person name="Xie Q."/>
            <person name="Ylla G."/>
            <person name="Poulsen M."/>
            <person name="Gibbs R.A."/>
            <person name="Schal C."/>
            <person name="Richards S."/>
            <person name="Belles X."/>
            <person name="Korb J."/>
            <person name="Bornberg-Bauer E."/>
        </authorList>
    </citation>
    <scope>NUCLEOTIDE SEQUENCE [LARGE SCALE GENOMIC DNA]</scope>
    <source>
        <tissue evidence="19">Whole body</tissue>
    </source>
</reference>
<evidence type="ECO:0000259" key="18">
    <source>
        <dbReference type="Pfam" id="PF00884"/>
    </source>
</evidence>
<dbReference type="Pfam" id="PF00884">
    <property type="entry name" value="Sulfatase"/>
    <property type="match status" value="1"/>
</dbReference>
<keyword evidence="7" id="KW-0106">Calcium</keyword>
<keyword evidence="20" id="KW-1185">Reference proteome</keyword>
<dbReference type="InterPro" id="IPR017850">
    <property type="entry name" value="Alkaline_phosphatase_core_sf"/>
</dbReference>
<comment type="subunit">
    <text evidence="14">Monomer. The 58-kDa mature form is composed of two chains resulting from proteolitic processing, the 42-kDa chain and the 14-kDa chain that remain stably associated and form the 58-kDa intermediate form which is enzymatically active.</text>
</comment>
<dbReference type="FunCoup" id="A0A2J7Q121">
    <property type="interactions" value="274"/>
</dbReference>